<reference evidence="1 2" key="1">
    <citation type="journal article" date="2010" name="Virology">
        <title>A jumbo phage infecting the phytopathogen Ralstonia solanacearum defines a new lineage of the Myoviridae family.</title>
        <authorList>
            <person name="Yamada T."/>
            <person name="Satoh S."/>
            <person name="Ishikawa H."/>
            <person name="Fujiwara A."/>
            <person name="Kawasaki T."/>
            <person name="Fujie M."/>
            <person name="Ogata H."/>
        </authorList>
    </citation>
    <scope>NUCLEOTIDE SEQUENCE [LARGE SCALE GENOMIC DNA]</scope>
</reference>
<proteinExistence type="predicted"/>
<organism evidence="1 2">
    <name type="scientific">Ralstonia phage phiRSL1</name>
    <dbReference type="NCBI Taxonomy" id="1980924"/>
    <lineage>
        <taxon>Viruses</taxon>
        <taxon>Duplodnaviria</taxon>
        <taxon>Heunggongvirae</taxon>
        <taxon>Uroviricota</taxon>
        <taxon>Caudoviricetes</taxon>
        <taxon>Mieseafarmvirus</taxon>
        <taxon>Mieseafarmvirus RSL1</taxon>
    </lineage>
</organism>
<evidence type="ECO:0000313" key="1">
    <source>
        <dbReference type="EMBL" id="BAG41645.1"/>
    </source>
</evidence>
<evidence type="ECO:0000313" key="2">
    <source>
        <dbReference type="Proteomes" id="UP000001034"/>
    </source>
</evidence>
<dbReference type="KEGG" id="vg:6370037"/>
<dbReference type="EMBL" id="AB366653">
    <property type="protein sequence ID" value="BAG41645.1"/>
    <property type="molecule type" value="Genomic_DNA"/>
</dbReference>
<dbReference type="RefSeq" id="YP_001950075.1">
    <property type="nucleotide sequence ID" value="NC_010811.2"/>
</dbReference>
<accession>B2ZY50</accession>
<protein>
    <submittedName>
        <fullName evidence="1">Uncharacterized protein</fullName>
    </submittedName>
</protein>
<sequence>MTQRTPVFYDAANSVHRPMDAGDTVDPTTIQVSTYPGNRLQVLTAFGSQNGLYSGALTGTYYVNTATGADTVNNGSKAAPFKTIDYALSQVIGPSPDSLYRSNVTLALAAGQTYPLINDFNIYGGQIMFTFYGDPKYGDFNGPLVNGTTVPAFMSDLQRPIITPTASLVTGLNKLSGINRFAGNVVFSGVQINLPAAPSNPSISLYTGLSDMVRGVDGDARGYVQLDGAVVNITDPTAYWGFLGVQARSSSTELHQFASQFQVQGTLVSATSGSNAAQLACRKNFIKFYADYAGNNQQSIFLQTTATNSSSGSGLLDVTWSDTSALIVTGSTPCLASYPIAFDLNYGLNQYITNLIKSQSGVPLNFRSSRQI</sequence>
<dbReference type="Proteomes" id="UP000001034">
    <property type="component" value="Segment"/>
</dbReference>
<name>B2ZY50_9CAUD</name>
<dbReference type="Gene3D" id="3.30.1910.20">
    <property type="entry name" value="asparaginyl-tRNA synthetase, N-terminal domain"/>
    <property type="match status" value="1"/>
</dbReference>
<keyword evidence="2" id="KW-1185">Reference proteome</keyword>
<dbReference type="GeneID" id="6370037"/>